<keyword evidence="1" id="KW-0282">Flagellum</keyword>
<gene>
    <name evidence="1" type="ORF">ACJDT4_14490</name>
</gene>
<proteinExistence type="predicted"/>
<dbReference type="RefSeq" id="WP_406788279.1">
    <property type="nucleotide sequence ID" value="NZ_JBJIAA010000011.1"/>
</dbReference>
<keyword evidence="2" id="KW-1185">Reference proteome</keyword>
<keyword evidence="1" id="KW-0969">Cilium</keyword>
<comment type="caution">
    <text evidence="1">The sequence shown here is derived from an EMBL/GenBank/DDBJ whole genome shotgun (WGS) entry which is preliminary data.</text>
</comment>
<dbReference type="Proteomes" id="UP001623592">
    <property type="component" value="Unassembled WGS sequence"/>
</dbReference>
<protein>
    <submittedName>
        <fullName evidence="1">TIGR02530 family flagellar biosynthesis protein</fullName>
    </submittedName>
</protein>
<sequence>MRYRVINGELFPVESISSGSNKHIKYNSAKTNTTFEKILDDNLNTCTGFNISKHAAERIKSRNIELNEADMKKINQGINDADEKGAKDCLILYKDVALIASIKSRTIITAIDKDSRKENVFTNIDSVVLL</sequence>
<name>A0ABW8TGH5_9CLOT</name>
<dbReference type="Pfam" id="PF12611">
    <property type="entry name" value="Flagellar_put"/>
    <property type="match status" value="1"/>
</dbReference>
<reference evidence="1 2" key="1">
    <citation type="submission" date="2024-11" db="EMBL/GenBank/DDBJ databases">
        <authorList>
            <person name="Heng Y.C."/>
            <person name="Lim A.C.H."/>
            <person name="Lee J.K.Y."/>
            <person name="Kittelmann S."/>
        </authorList>
    </citation>
    <scope>NUCLEOTIDE SEQUENCE [LARGE SCALE GENOMIC DNA]</scope>
    <source>
        <strain evidence="1 2">WILCCON 0114</strain>
    </source>
</reference>
<evidence type="ECO:0000313" key="2">
    <source>
        <dbReference type="Proteomes" id="UP001623592"/>
    </source>
</evidence>
<keyword evidence="1" id="KW-0966">Cell projection</keyword>
<dbReference type="NCBIfam" id="TIGR02530">
    <property type="entry name" value="flg_new"/>
    <property type="match status" value="1"/>
</dbReference>
<evidence type="ECO:0000313" key="1">
    <source>
        <dbReference type="EMBL" id="MFL0251628.1"/>
    </source>
</evidence>
<accession>A0ABW8TGH5</accession>
<organism evidence="1 2">
    <name type="scientific">Clostridium neuense</name>
    <dbReference type="NCBI Taxonomy" id="1728934"/>
    <lineage>
        <taxon>Bacteria</taxon>
        <taxon>Bacillati</taxon>
        <taxon>Bacillota</taxon>
        <taxon>Clostridia</taxon>
        <taxon>Eubacteriales</taxon>
        <taxon>Clostridiaceae</taxon>
        <taxon>Clostridium</taxon>
    </lineage>
</organism>
<dbReference type="InterPro" id="IPR013367">
    <property type="entry name" value="Flagellar_put"/>
</dbReference>
<dbReference type="EMBL" id="JBJIAA010000011">
    <property type="protein sequence ID" value="MFL0251628.1"/>
    <property type="molecule type" value="Genomic_DNA"/>
</dbReference>